<accession>Q8D2G9</accession>
<dbReference type="PANTHER" id="PTHR42837:SF2">
    <property type="entry name" value="MEMBRANE METALLOPROTEASE ARASP2, CHLOROPLASTIC-RELATED"/>
    <property type="match status" value="1"/>
</dbReference>
<keyword evidence="4" id="KW-0645">Protease</keyword>
<evidence type="ECO:0000256" key="11">
    <source>
        <dbReference type="RuleBase" id="RU362031"/>
    </source>
</evidence>
<dbReference type="InterPro" id="IPR036034">
    <property type="entry name" value="PDZ_sf"/>
</dbReference>
<dbReference type="eggNOG" id="COG0750">
    <property type="taxonomic scope" value="Bacteria"/>
</dbReference>
<reference evidence="13 14" key="1">
    <citation type="journal article" date="2002" name="Nat. Genet.">
        <title>Genome sequence of the endocellular obligate symbiont of tsetse flies, Wigglesworthia glossinidia.</title>
        <authorList>
            <person name="Akman L."/>
            <person name="Yamashita A."/>
            <person name="Watanabe H."/>
            <person name="Oshima K."/>
            <person name="Shiba T."/>
            <person name="Hattori M."/>
            <person name="Aksoy S."/>
        </authorList>
    </citation>
    <scope>NUCLEOTIDE SEQUENCE [LARGE SCALE GENOMIC DNA]</scope>
</reference>
<comment type="similarity">
    <text evidence="3 11">Belongs to the peptidase M50B family.</text>
</comment>
<dbReference type="InterPro" id="IPR001478">
    <property type="entry name" value="PDZ"/>
</dbReference>
<dbReference type="PANTHER" id="PTHR42837">
    <property type="entry name" value="REGULATOR OF SIGMA-E PROTEASE RSEP"/>
    <property type="match status" value="1"/>
</dbReference>
<evidence type="ECO:0000256" key="6">
    <source>
        <dbReference type="ARBA" id="ARBA00022801"/>
    </source>
</evidence>
<keyword evidence="7 11" id="KW-0862">Zinc</keyword>
<keyword evidence="14" id="KW-1185">Reference proteome</keyword>
<keyword evidence="10 11" id="KW-0472">Membrane</keyword>
<dbReference type="Gene3D" id="2.30.42.10">
    <property type="match status" value="2"/>
</dbReference>
<evidence type="ECO:0000256" key="3">
    <source>
        <dbReference type="ARBA" id="ARBA00007931"/>
    </source>
</evidence>
<keyword evidence="8 11" id="KW-1133">Transmembrane helix</keyword>
<dbReference type="CDD" id="cd06163">
    <property type="entry name" value="S2P-M50_PDZ_RseP-like"/>
    <property type="match status" value="1"/>
</dbReference>
<dbReference type="GO" id="GO:0006508">
    <property type="term" value="P:proteolysis"/>
    <property type="evidence" value="ECO:0007669"/>
    <property type="project" value="UniProtKB-KW"/>
</dbReference>
<dbReference type="GO" id="GO:0016020">
    <property type="term" value="C:membrane"/>
    <property type="evidence" value="ECO:0007669"/>
    <property type="project" value="UniProtKB-SubCell"/>
</dbReference>
<feature type="transmembrane region" description="Helical" evidence="11">
    <location>
        <begin position="373"/>
        <end position="397"/>
    </location>
</feature>
<comment type="subcellular location">
    <subcellularLocation>
        <location evidence="2">Membrane</location>
        <topology evidence="2">Multi-pass membrane protein</topology>
    </subcellularLocation>
</comment>
<feature type="domain" description="PDZ" evidence="12">
    <location>
        <begin position="207"/>
        <end position="277"/>
    </location>
</feature>
<dbReference type="Proteomes" id="UP000000562">
    <property type="component" value="Chromosome"/>
</dbReference>
<sequence length="446" mass="51503">MLHFIWNIFSFIISVSILITIHEFGHFFIARKLGVHVEKFSIGIGKVIWKTVDKKGTEYVISLLPIGGYIKMLNYKSKNITKEKINKTFDSKNFFEKLSIIIAGPLSNILFSIITFWFIFFTGIPGYKLIIKETINDSTAYKHGLKPGMEIKEINGIKVFNWNDFKLFLEKDSIIIKLTEKNNKNLINKNISLKDFKNKIKKQDDIIEFGIIPLIPNISVYIKSVIPGSIADKFGLKKNDKIIKINEILIKDSWYLLIDVVKNNYKKNLKVEIERNGNIIRTEIIKDKNNNKNIKYEPIGIIFKKSYIPEEYKQKIKLNFIDSFNMSLEKVFYIIKNIIISLFKLIIGDLNLNNISGPISMAKGIKDSMDDGFIHYVIFLSIISINLGIVNLMPIPILDGGHVVFLLIENITKCKIKENIQEIIYKIGAIIIITIMFLSMINDFFR</sequence>
<dbReference type="SUPFAM" id="SSF50156">
    <property type="entry name" value="PDZ domain-like"/>
    <property type="match status" value="2"/>
</dbReference>
<gene>
    <name evidence="13" type="primary">yaeL</name>
</gene>
<dbReference type="HOGENOM" id="CLU_025778_0_2_6"/>
<comment type="cofactor">
    <cofactor evidence="1 11">
        <name>Zn(2+)</name>
        <dbReference type="ChEBI" id="CHEBI:29105"/>
    </cofactor>
</comment>
<dbReference type="EC" id="3.4.24.-" evidence="11"/>
<protein>
    <recommendedName>
        <fullName evidence="11">Zinc metalloprotease</fullName>
        <ecNumber evidence="11">3.4.24.-</ecNumber>
    </recommendedName>
</protein>
<keyword evidence="6 11" id="KW-0378">Hydrolase</keyword>
<name>Q8D2G9_WIGBR</name>
<evidence type="ECO:0000256" key="7">
    <source>
        <dbReference type="ARBA" id="ARBA00022833"/>
    </source>
</evidence>
<evidence type="ECO:0000259" key="12">
    <source>
        <dbReference type="SMART" id="SM00228"/>
    </source>
</evidence>
<evidence type="ECO:0000256" key="9">
    <source>
        <dbReference type="ARBA" id="ARBA00023049"/>
    </source>
</evidence>
<dbReference type="STRING" id="36870.gene:10368885"/>
<dbReference type="InterPro" id="IPR008915">
    <property type="entry name" value="Peptidase_M50"/>
</dbReference>
<evidence type="ECO:0000313" key="13">
    <source>
        <dbReference type="EMBL" id="BAC24531.1"/>
    </source>
</evidence>
<feature type="domain" description="PDZ" evidence="12">
    <location>
        <begin position="115"/>
        <end position="184"/>
    </location>
</feature>
<evidence type="ECO:0000313" key="14">
    <source>
        <dbReference type="Proteomes" id="UP000000562"/>
    </source>
</evidence>
<keyword evidence="9 11" id="KW-0482">Metalloprotease</keyword>
<proteinExistence type="inferred from homology"/>
<dbReference type="GO" id="GO:0046872">
    <property type="term" value="F:metal ion binding"/>
    <property type="evidence" value="ECO:0007669"/>
    <property type="project" value="UniProtKB-KW"/>
</dbReference>
<dbReference type="GO" id="GO:0004222">
    <property type="term" value="F:metalloendopeptidase activity"/>
    <property type="evidence" value="ECO:0007669"/>
    <property type="project" value="InterPro"/>
</dbReference>
<dbReference type="Pfam" id="PF02163">
    <property type="entry name" value="Peptidase_M50"/>
    <property type="match status" value="1"/>
</dbReference>
<dbReference type="NCBIfam" id="TIGR00054">
    <property type="entry name" value="RIP metalloprotease RseP"/>
    <property type="match status" value="1"/>
</dbReference>
<dbReference type="AlphaFoldDB" id="Q8D2G9"/>
<dbReference type="SMART" id="SM00228">
    <property type="entry name" value="PDZ"/>
    <property type="match status" value="2"/>
</dbReference>
<dbReference type="OrthoDB" id="9782003at2"/>
<evidence type="ECO:0000256" key="10">
    <source>
        <dbReference type="ARBA" id="ARBA00023136"/>
    </source>
</evidence>
<feature type="transmembrane region" description="Helical" evidence="11">
    <location>
        <begin position="6"/>
        <end position="29"/>
    </location>
</feature>
<evidence type="ECO:0000256" key="5">
    <source>
        <dbReference type="ARBA" id="ARBA00022692"/>
    </source>
</evidence>
<feature type="transmembrane region" description="Helical" evidence="11">
    <location>
        <begin position="98"/>
        <end position="120"/>
    </location>
</feature>
<evidence type="ECO:0000256" key="1">
    <source>
        <dbReference type="ARBA" id="ARBA00001947"/>
    </source>
</evidence>
<feature type="transmembrane region" description="Helical" evidence="11">
    <location>
        <begin position="423"/>
        <end position="445"/>
    </location>
</feature>
<keyword evidence="5 11" id="KW-0812">Transmembrane</keyword>
<evidence type="ECO:0000256" key="8">
    <source>
        <dbReference type="ARBA" id="ARBA00022989"/>
    </source>
</evidence>
<evidence type="ECO:0000256" key="2">
    <source>
        <dbReference type="ARBA" id="ARBA00004141"/>
    </source>
</evidence>
<organism evidence="13 14">
    <name type="scientific">Wigglesworthia glossinidia brevipalpis</name>
    <dbReference type="NCBI Taxonomy" id="36870"/>
    <lineage>
        <taxon>Bacteria</taxon>
        <taxon>Pseudomonadati</taxon>
        <taxon>Pseudomonadota</taxon>
        <taxon>Gammaproteobacteria</taxon>
        <taxon>Enterobacterales</taxon>
        <taxon>Erwiniaceae</taxon>
        <taxon>Wigglesworthia</taxon>
    </lineage>
</organism>
<evidence type="ECO:0000256" key="4">
    <source>
        <dbReference type="ARBA" id="ARBA00022670"/>
    </source>
</evidence>
<dbReference type="KEGG" id="wbr:yaeL"/>
<keyword evidence="11" id="KW-0479">Metal-binding</keyword>
<dbReference type="InterPro" id="IPR004387">
    <property type="entry name" value="Pept_M50_Zn"/>
</dbReference>
<dbReference type="EMBL" id="BA000021">
    <property type="protein sequence ID" value="BAC24531.1"/>
    <property type="molecule type" value="Genomic_DNA"/>
</dbReference>